<dbReference type="GO" id="GO:1990130">
    <property type="term" value="C:GATOR1 complex"/>
    <property type="evidence" value="ECO:0007669"/>
    <property type="project" value="EnsemblFungi"/>
</dbReference>
<protein>
    <submittedName>
        <fullName evidence="2">Nitrogen permease regulator 2</fullName>
    </submittedName>
</protein>
<dbReference type="EMBL" id="MCFG01000270">
    <property type="protein sequence ID" value="ORX76961.1"/>
    <property type="molecule type" value="Genomic_DNA"/>
</dbReference>
<dbReference type="AlphaFoldDB" id="A0A1Y1WTU9"/>
<comment type="caution">
    <text evidence="2">The sequence shown here is derived from an EMBL/GenBank/DDBJ whole genome shotgun (WGS) entry which is preliminary data.</text>
</comment>
<sequence length="412" mass="48088">MDLFQGFPKLHAIFFSEFHPIQGPKITYAIPDGFIYSSSSSSTNSNTSIPLFCKENTLDFDAISEYVIPKPELCNRLVIIGTKKYKVMGYPVSIENSKYKRNALIFNLCFVFDNNADSSSYEQVVTKMAFILKSLEVESNFLYNSNTKQSLQNIIEQLLEDLNSYSECQIPINEIYSINLKLFPKYPNPEEVHDYQVPVSIINLNKLSDKYWDLTARRIIPYINGVYPIKRIAEVADVDITLVKITIQHFLYYGCVKMVDIFQFSNIYYIKPAIRKLLKDEEMQAQCVDFVVKQGRIPPSFAKIFSLYCSLKHGLTIKEWIKENNVISYNIDVRRLILFGVIKGFLQRVHKYPILPNQYQNSLIDKNENEQFIKKYLNGRHHYDEICTKLSYSPKELDEILKRYSGIKFIWK</sequence>
<dbReference type="GO" id="GO:0005774">
    <property type="term" value="C:vacuolar membrane"/>
    <property type="evidence" value="ECO:0007669"/>
    <property type="project" value="TreeGrafter"/>
</dbReference>
<dbReference type="Proteomes" id="UP000193944">
    <property type="component" value="Unassembled WGS sequence"/>
</dbReference>
<dbReference type="GO" id="GO:0005096">
    <property type="term" value="F:GTPase activator activity"/>
    <property type="evidence" value="ECO:0007669"/>
    <property type="project" value="EnsemblFungi"/>
</dbReference>
<gene>
    <name evidence="2" type="ORF">BCR32DRAFT_270948</name>
</gene>
<comment type="similarity">
    <text evidence="1">Belongs to the NPR2 family.</text>
</comment>
<keyword evidence="3" id="KW-1185">Reference proteome</keyword>
<evidence type="ECO:0000313" key="3">
    <source>
        <dbReference type="Proteomes" id="UP000193944"/>
    </source>
</evidence>
<dbReference type="PANTHER" id="PTHR12991:SF10">
    <property type="entry name" value="GATOR COMPLEX PROTEIN NPRL2"/>
    <property type="match status" value="1"/>
</dbReference>
<name>A0A1Y1WTU9_9FUNG</name>
<dbReference type="GO" id="GO:1904262">
    <property type="term" value="P:negative regulation of TORC1 signaling"/>
    <property type="evidence" value="ECO:0007669"/>
    <property type="project" value="EnsemblFungi"/>
</dbReference>
<dbReference type="OrthoDB" id="338854at2759"/>
<organism evidence="2 3">
    <name type="scientific">Anaeromyces robustus</name>
    <dbReference type="NCBI Taxonomy" id="1754192"/>
    <lineage>
        <taxon>Eukaryota</taxon>
        <taxon>Fungi</taxon>
        <taxon>Fungi incertae sedis</taxon>
        <taxon>Chytridiomycota</taxon>
        <taxon>Chytridiomycota incertae sedis</taxon>
        <taxon>Neocallimastigomycetes</taxon>
        <taxon>Neocallimastigales</taxon>
        <taxon>Neocallimastigaceae</taxon>
        <taxon>Anaeromyces</taxon>
    </lineage>
</organism>
<dbReference type="PANTHER" id="PTHR12991">
    <property type="entry name" value="NITROGEN PERMEASE REGULATOR 2/TUMOR SUPPRESSOR CANDIDATE 4"/>
    <property type="match status" value="1"/>
</dbReference>
<accession>A0A1Y1WTU9</accession>
<evidence type="ECO:0000256" key="1">
    <source>
        <dbReference type="ARBA" id="ARBA00008433"/>
    </source>
</evidence>
<proteinExistence type="inferred from homology"/>
<dbReference type="InterPro" id="IPR009348">
    <property type="entry name" value="NPR2-like"/>
</dbReference>
<reference evidence="2 3" key="2">
    <citation type="submission" date="2016-08" db="EMBL/GenBank/DDBJ databases">
        <title>Pervasive Adenine N6-methylation of Active Genes in Fungi.</title>
        <authorList>
            <consortium name="DOE Joint Genome Institute"/>
            <person name="Mondo S.J."/>
            <person name="Dannebaum R.O."/>
            <person name="Kuo R.C."/>
            <person name="Labutti K."/>
            <person name="Haridas S."/>
            <person name="Kuo A."/>
            <person name="Salamov A."/>
            <person name="Ahrendt S.R."/>
            <person name="Lipzen A."/>
            <person name="Sullivan W."/>
            <person name="Andreopoulos W.B."/>
            <person name="Clum A."/>
            <person name="Lindquist E."/>
            <person name="Daum C."/>
            <person name="Ramamoorthy G.K."/>
            <person name="Gryganskyi A."/>
            <person name="Culley D."/>
            <person name="Magnuson J.K."/>
            <person name="James T.Y."/>
            <person name="O'Malley M.A."/>
            <person name="Stajich J.E."/>
            <person name="Spatafora J.W."/>
            <person name="Visel A."/>
            <person name="Grigoriev I.V."/>
        </authorList>
    </citation>
    <scope>NUCLEOTIDE SEQUENCE [LARGE SCALE GENOMIC DNA]</scope>
    <source>
        <strain evidence="2 3">S4</strain>
    </source>
</reference>
<reference evidence="2 3" key="1">
    <citation type="submission" date="2016-08" db="EMBL/GenBank/DDBJ databases">
        <title>A Parts List for Fungal Cellulosomes Revealed by Comparative Genomics.</title>
        <authorList>
            <consortium name="DOE Joint Genome Institute"/>
            <person name="Haitjema C.H."/>
            <person name="Gilmore S.P."/>
            <person name="Henske J.K."/>
            <person name="Solomon K.V."/>
            <person name="De Groot R."/>
            <person name="Kuo A."/>
            <person name="Mondo S.J."/>
            <person name="Salamov A.A."/>
            <person name="Labutti K."/>
            <person name="Zhao Z."/>
            <person name="Chiniquy J."/>
            <person name="Barry K."/>
            <person name="Brewer H.M."/>
            <person name="Purvine S.O."/>
            <person name="Wright A.T."/>
            <person name="Boxma B."/>
            <person name="Van Alen T."/>
            <person name="Hackstein J.H."/>
            <person name="Baker S.E."/>
            <person name="Grigoriev I.V."/>
            <person name="O'Malley M.A."/>
        </authorList>
    </citation>
    <scope>NUCLEOTIDE SEQUENCE [LARGE SCALE GENOMIC DNA]</scope>
    <source>
        <strain evidence="2 3">S4</strain>
    </source>
</reference>
<dbReference type="GO" id="GO:0010508">
    <property type="term" value="P:positive regulation of autophagy"/>
    <property type="evidence" value="ECO:0007669"/>
    <property type="project" value="TreeGrafter"/>
</dbReference>
<dbReference type="Pfam" id="PF06218">
    <property type="entry name" value="NPR2"/>
    <property type="match status" value="2"/>
</dbReference>
<dbReference type="STRING" id="1754192.A0A1Y1WTU9"/>
<evidence type="ECO:0000313" key="2">
    <source>
        <dbReference type="EMBL" id="ORX76961.1"/>
    </source>
</evidence>